<keyword evidence="1" id="KW-0689">Ribosomal protein</keyword>
<proteinExistence type="predicted"/>
<evidence type="ECO:0000256" key="1">
    <source>
        <dbReference type="ARBA" id="ARBA00022980"/>
    </source>
</evidence>
<dbReference type="AlphaFoldDB" id="B7JXV6"/>
<dbReference type="STRING" id="41431.PCC8801_1878"/>
<evidence type="ECO:0000256" key="3">
    <source>
        <dbReference type="ARBA" id="ARBA00035412"/>
    </source>
</evidence>
<evidence type="ECO:0000256" key="2">
    <source>
        <dbReference type="ARBA" id="ARBA00023274"/>
    </source>
</evidence>
<gene>
    <name evidence="4" type="ordered locus">PCC8801_1878</name>
</gene>
<dbReference type="GO" id="GO:1990904">
    <property type="term" value="C:ribonucleoprotein complex"/>
    <property type="evidence" value="ECO:0007669"/>
    <property type="project" value="UniProtKB-KW"/>
</dbReference>
<dbReference type="SUPFAM" id="SSF48300">
    <property type="entry name" value="Ribosomal protein L7/12, oligomerisation (N-terminal) domain"/>
    <property type="match status" value="1"/>
</dbReference>
<dbReference type="KEGG" id="cyp:PCC8801_1878"/>
<keyword evidence="2" id="KW-0687">Ribonucleoprotein</keyword>
<evidence type="ECO:0000313" key="4">
    <source>
        <dbReference type="EMBL" id="ACK65920.1"/>
    </source>
</evidence>
<dbReference type="GO" id="GO:0006412">
    <property type="term" value="P:translation"/>
    <property type="evidence" value="ECO:0007669"/>
    <property type="project" value="InterPro"/>
</dbReference>
<dbReference type="EMBL" id="CP001287">
    <property type="protein sequence ID" value="ACK65920.1"/>
    <property type="molecule type" value="Genomic_DNA"/>
</dbReference>
<reference evidence="5" key="1">
    <citation type="journal article" date="2011" name="MBio">
        <title>Novel metabolic attributes of the genus Cyanothece, comprising a group of unicellular nitrogen-fixing Cyanobacteria.</title>
        <authorList>
            <person name="Bandyopadhyay A."/>
            <person name="Elvitigala T."/>
            <person name="Welsh E."/>
            <person name="Stockel J."/>
            <person name="Liberton M."/>
            <person name="Min H."/>
            <person name="Sherman L.A."/>
            <person name="Pakrasi H.B."/>
        </authorList>
    </citation>
    <scope>NUCLEOTIDE SEQUENCE [LARGE SCALE GENOMIC DNA]</scope>
    <source>
        <strain evidence="5">PCC 8801</strain>
    </source>
</reference>
<dbReference type="Proteomes" id="UP000008204">
    <property type="component" value="Chromosome"/>
</dbReference>
<dbReference type="GO" id="GO:0003735">
    <property type="term" value="F:structural constituent of ribosome"/>
    <property type="evidence" value="ECO:0007669"/>
    <property type="project" value="InterPro"/>
</dbReference>
<protein>
    <recommendedName>
        <fullName evidence="3">50S ribosomal protein L7/L12</fullName>
    </recommendedName>
</protein>
<dbReference type="GO" id="GO:0005840">
    <property type="term" value="C:ribosome"/>
    <property type="evidence" value="ECO:0007669"/>
    <property type="project" value="UniProtKB-KW"/>
</dbReference>
<dbReference type="eggNOG" id="ENOG5033DK3">
    <property type="taxonomic scope" value="Bacteria"/>
</dbReference>
<dbReference type="RefSeq" id="WP_012595192.1">
    <property type="nucleotide sequence ID" value="NC_011726.1"/>
</dbReference>
<dbReference type="InterPro" id="IPR036235">
    <property type="entry name" value="Ribosomal_bL12_oligo_N_sf"/>
</dbReference>
<sequence length="59" mass="7057">MNITKAEIKDMIMQLPIKEIKELINEIEENLEIKDFMQLAETGFQEWDDPEEDIYNNDP</sequence>
<keyword evidence="5" id="KW-1185">Reference proteome</keyword>
<organism evidence="4 5">
    <name type="scientific">Rippkaea orientalis (strain PCC 8801 / RF-1)</name>
    <name type="common">Cyanothece sp. (strain PCC 8801)</name>
    <dbReference type="NCBI Taxonomy" id="41431"/>
    <lineage>
        <taxon>Bacteria</taxon>
        <taxon>Bacillati</taxon>
        <taxon>Cyanobacteriota</taxon>
        <taxon>Cyanophyceae</taxon>
        <taxon>Oscillatoriophycideae</taxon>
        <taxon>Chroococcales</taxon>
        <taxon>Aphanothecaceae</taxon>
        <taxon>Rippkaea</taxon>
        <taxon>Rippkaea orientalis</taxon>
    </lineage>
</organism>
<dbReference type="HOGENOM" id="CLU_2863300_0_0_3"/>
<name>B7JXV6_RIPO1</name>
<evidence type="ECO:0000313" key="5">
    <source>
        <dbReference type="Proteomes" id="UP000008204"/>
    </source>
</evidence>
<accession>B7JXV6</accession>